<comment type="catalytic activity">
    <reaction evidence="15 16">
        <text>UDP-N-acetyl-alpha-D-muramate + NADP(+) = UDP-N-acetyl-3-O-(1-carboxyvinyl)-alpha-D-glucosamine + NADPH + H(+)</text>
        <dbReference type="Rhea" id="RHEA:12248"/>
        <dbReference type="ChEBI" id="CHEBI:15378"/>
        <dbReference type="ChEBI" id="CHEBI:57783"/>
        <dbReference type="ChEBI" id="CHEBI:58349"/>
        <dbReference type="ChEBI" id="CHEBI:68483"/>
        <dbReference type="ChEBI" id="CHEBI:70757"/>
        <dbReference type="EC" id="1.3.1.98"/>
    </reaction>
</comment>
<dbReference type="Gene3D" id="3.90.78.10">
    <property type="entry name" value="UDP-N-acetylenolpyruvoylglucosamine reductase, C-terminal domain"/>
    <property type="match status" value="1"/>
</dbReference>
<keyword evidence="14 16" id="KW-0961">Cell wall biogenesis/degradation</keyword>
<feature type="active site" evidence="16">
    <location>
        <position position="343"/>
    </location>
</feature>
<dbReference type="GO" id="GO:0071949">
    <property type="term" value="F:FAD binding"/>
    <property type="evidence" value="ECO:0007669"/>
    <property type="project" value="InterPro"/>
</dbReference>
<dbReference type="NCBIfam" id="NF000755">
    <property type="entry name" value="PRK00046.1"/>
    <property type="match status" value="1"/>
</dbReference>
<dbReference type="Gene3D" id="3.30.465.10">
    <property type="match status" value="1"/>
</dbReference>
<dbReference type="Pfam" id="PF02873">
    <property type="entry name" value="MurB_C"/>
    <property type="match status" value="1"/>
</dbReference>
<feature type="domain" description="FAD-binding PCMH-type" evidence="17">
    <location>
        <begin position="27"/>
        <end position="199"/>
    </location>
</feature>
<reference evidence="18 19" key="1">
    <citation type="journal article" date="2016" name="Nat. Commun.">
        <title>Thousands of microbial genomes shed light on interconnected biogeochemical processes in an aquifer system.</title>
        <authorList>
            <person name="Anantharaman K."/>
            <person name="Brown C.T."/>
            <person name="Hug L.A."/>
            <person name="Sharon I."/>
            <person name="Castelle C.J."/>
            <person name="Probst A.J."/>
            <person name="Thomas B.C."/>
            <person name="Singh A."/>
            <person name="Wilkins M.J."/>
            <person name="Karaoz U."/>
            <person name="Brodie E.L."/>
            <person name="Williams K.H."/>
            <person name="Hubbard S.S."/>
            <person name="Banfield J.F."/>
        </authorList>
    </citation>
    <scope>NUCLEOTIDE SEQUENCE [LARGE SCALE GENOMIC DNA]</scope>
</reference>
<dbReference type="GO" id="GO:0051301">
    <property type="term" value="P:cell division"/>
    <property type="evidence" value="ECO:0007669"/>
    <property type="project" value="UniProtKB-KW"/>
</dbReference>
<evidence type="ECO:0000313" key="19">
    <source>
        <dbReference type="Proteomes" id="UP000178794"/>
    </source>
</evidence>
<evidence type="ECO:0000256" key="11">
    <source>
        <dbReference type="ARBA" id="ARBA00022984"/>
    </source>
</evidence>
<dbReference type="NCBIfam" id="TIGR00179">
    <property type="entry name" value="murB"/>
    <property type="match status" value="1"/>
</dbReference>
<evidence type="ECO:0000256" key="15">
    <source>
        <dbReference type="ARBA" id="ARBA00048914"/>
    </source>
</evidence>
<dbReference type="InterPro" id="IPR016169">
    <property type="entry name" value="FAD-bd_PCMH_sub2"/>
</dbReference>
<dbReference type="InterPro" id="IPR036635">
    <property type="entry name" value="MurB_C_sf"/>
</dbReference>
<comment type="similarity">
    <text evidence="16">Belongs to the MurB family.</text>
</comment>
<dbReference type="GO" id="GO:0005829">
    <property type="term" value="C:cytosol"/>
    <property type="evidence" value="ECO:0007669"/>
    <property type="project" value="TreeGrafter"/>
</dbReference>
<keyword evidence="12 16" id="KW-0560">Oxidoreductase</keyword>
<dbReference type="EC" id="1.3.1.98" evidence="16"/>
<evidence type="ECO:0000256" key="7">
    <source>
        <dbReference type="ARBA" id="ARBA00022630"/>
    </source>
</evidence>
<feature type="active site" description="Proton donor" evidence="16">
    <location>
        <position position="246"/>
    </location>
</feature>
<evidence type="ECO:0000256" key="12">
    <source>
        <dbReference type="ARBA" id="ARBA00023002"/>
    </source>
</evidence>
<dbReference type="GO" id="GO:0008360">
    <property type="term" value="P:regulation of cell shape"/>
    <property type="evidence" value="ECO:0007669"/>
    <property type="project" value="UniProtKB-KW"/>
</dbReference>
<keyword evidence="6 16" id="KW-0132">Cell division</keyword>
<keyword evidence="13 16" id="KW-0131">Cell cycle</keyword>
<name>A0A1F6DF61_9BACT</name>
<dbReference type="GO" id="GO:0071555">
    <property type="term" value="P:cell wall organization"/>
    <property type="evidence" value="ECO:0007669"/>
    <property type="project" value="UniProtKB-KW"/>
</dbReference>
<comment type="pathway">
    <text evidence="4 16">Cell wall biogenesis; peptidoglycan biosynthesis.</text>
</comment>
<evidence type="ECO:0000256" key="13">
    <source>
        <dbReference type="ARBA" id="ARBA00023306"/>
    </source>
</evidence>
<comment type="caution">
    <text evidence="18">The sequence shown here is derived from an EMBL/GenBank/DDBJ whole genome shotgun (WGS) entry which is preliminary data.</text>
</comment>
<dbReference type="InterPro" id="IPR016167">
    <property type="entry name" value="FAD-bd_PCMH_sub1"/>
</dbReference>
<dbReference type="GO" id="GO:0009252">
    <property type="term" value="P:peptidoglycan biosynthetic process"/>
    <property type="evidence" value="ECO:0007669"/>
    <property type="project" value="UniProtKB-UniRule"/>
</dbReference>
<dbReference type="Pfam" id="PF01565">
    <property type="entry name" value="FAD_binding_4"/>
    <property type="match status" value="1"/>
</dbReference>
<evidence type="ECO:0000256" key="9">
    <source>
        <dbReference type="ARBA" id="ARBA00022857"/>
    </source>
</evidence>
<dbReference type="GO" id="GO:0008762">
    <property type="term" value="F:UDP-N-acetylmuramate dehydrogenase activity"/>
    <property type="evidence" value="ECO:0007669"/>
    <property type="project" value="UniProtKB-UniRule"/>
</dbReference>
<evidence type="ECO:0000313" key="18">
    <source>
        <dbReference type="EMBL" id="OGG59960.1"/>
    </source>
</evidence>
<evidence type="ECO:0000256" key="2">
    <source>
        <dbReference type="ARBA" id="ARBA00003921"/>
    </source>
</evidence>
<dbReference type="SUPFAM" id="SSF56176">
    <property type="entry name" value="FAD-binding/transporter-associated domain-like"/>
    <property type="match status" value="1"/>
</dbReference>
<dbReference type="PANTHER" id="PTHR21071:SF4">
    <property type="entry name" value="UDP-N-ACETYLENOLPYRUVOYLGLUCOSAMINE REDUCTASE"/>
    <property type="match status" value="1"/>
</dbReference>
<dbReference type="PROSITE" id="PS51387">
    <property type="entry name" value="FAD_PCMH"/>
    <property type="match status" value="1"/>
</dbReference>
<dbReference type="EMBL" id="MFLF01000012">
    <property type="protein sequence ID" value="OGG59960.1"/>
    <property type="molecule type" value="Genomic_DNA"/>
</dbReference>
<keyword evidence="9 16" id="KW-0521">NADP</keyword>
<dbReference type="PANTHER" id="PTHR21071">
    <property type="entry name" value="UDP-N-ACETYLENOLPYRUVOYLGLUCOSAMINE REDUCTASE"/>
    <property type="match status" value="1"/>
</dbReference>
<keyword evidence="8 16" id="KW-0274">FAD</keyword>
<evidence type="ECO:0000256" key="4">
    <source>
        <dbReference type="ARBA" id="ARBA00004752"/>
    </source>
</evidence>
<comment type="cofactor">
    <cofactor evidence="1 16">
        <name>FAD</name>
        <dbReference type="ChEBI" id="CHEBI:57692"/>
    </cofactor>
</comment>
<sequence>MQHIELSAHEARFIRAQVPLAPYTTFKIGGTADFFAEVTTLDELRDALRFAKNNNLKTFVLGGGSNLLIADEGFRGLVVHMAIRGIVYEEHGGKVLVTVGAGEKLDDVIQAAVENNLWGIENLSAIPGSIGGAAVQNAGAYGVELSSVVDSITVYDTQEKRTSVRSHDECAYDYRESFFKREEGKHLILTHVTLALSRAGAPQLSYKDLAVAFSEHTPSLQEIRDALIAIRAKKFPNLAQYGTAGSFFKNPVIAKESYDALQEKYPQLPGYVLEGARVKIPIAWILDNVLKLRGVRAARVGAWEAQPLVLTNYGSATAEEVDVFARSIAQAVKEHTDIDIEREVIAVHA</sequence>
<dbReference type="UniPathway" id="UPA00219"/>
<evidence type="ECO:0000256" key="8">
    <source>
        <dbReference type="ARBA" id="ARBA00022827"/>
    </source>
</evidence>
<dbReference type="AlphaFoldDB" id="A0A1F6DF61"/>
<gene>
    <name evidence="16" type="primary">murB</name>
    <name evidence="18" type="ORF">A3C89_03400</name>
</gene>
<dbReference type="NCBIfam" id="NF010478">
    <property type="entry name" value="PRK13903.1"/>
    <property type="match status" value="1"/>
</dbReference>
<dbReference type="InterPro" id="IPR003170">
    <property type="entry name" value="MurB"/>
</dbReference>
<evidence type="ECO:0000256" key="1">
    <source>
        <dbReference type="ARBA" id="ARBA00001974"/>
    </source>
</evidence>
<comment type="subcellular location">
    <subcellularLocation>
        <location evidence="3 16">Cytoplasm</location>
    </subcellularLocation>
</comment>
<accession>A0A1F6DF61</accession>
<dbReference type="InterPro" id="IPR006094">
    <property type="entry name" value="Oxid_FAD_bind_N"/>
</dbReference>
<evidence type="ECO:0000256" key="5">
    <source>
        <dbReference type="ARBA" id="ARBA00022490"/>
    </source>
</evidence>
<proteinExistence type="inferred from homology"/>
<dbReference type="InterPro" id="IPR011601">
    <property type="entry name" value="MurB_C"/>
</dbReference>
<keyword evidence="10 16" id="KW-0133">Cell shape</keyword>
<keyword evidence="11 16" id="KW-0573">Peptidoglycan synthesis</keyword>
<evidence type="ECO:0000256" key="14">
    <source>
        <dbReference type="ARBA" id="ARBA00023316"/>
    </source>
</evidence>
<dbReference type="InterPro" id="IPR016166">
    <property type="entry name" value="FAD-bd_PCMH"/>
</dbReference>
<keyword evidence="5 16" id="KW-0963">Cytoplasm</keyword>
<comment type="function">
    <text evidence="2 16">Cell wall formation.</text>
</comment>
<evidence type="ECO:0000256" key="3">
    <source>
        <dbReference type="ARBA" id="ARBA00004496"/>
    </source>
</evidence>
<feature type="active site" evidence="16">
    <location>
        <position position="175"/>
    </location>
</feature>
<dbReference type="STRING" id="1798492.A3C89_03400"/>
<evidence type="ECO:0000256" key="10">
    <source>
        <dbReference type="ARBA" id="ARBA00022960"/>
    </source>
</evidence>
<protein>
    <recommendedName>
        <fullName evidence="16">UDP-N-acetylenolpyruvoylglucosamine reductase</fullName>
        <ecNumber evidence="16">1.3.1.98</ecNumber>
    </recommendedName>
    <alternativeName>
        <fullName evidence="16">UDP-N-acetylmuramate dehydrogenase</fullName>
    </alternativeName>
</protein>
<evidence type="ECO:0000259" key="17">
    <source>
        <dbReference type="PROSITE" id="PS51387"/>
    </source>
</evidence>
<evidence type="ECO:0000256" key="16">
    <source>
        <dbReference type="HAMAP-Rule" id="MF_00037"/>
    </source>
</evidence>
<keyword evidence="7 16" id="KW-0285">Flavoprotein</keyword>
<evidence type="ECO:0000256" key="6">
    <source>
        <dbReference type="ARBA" id="ARBA00022618"/>
    </source>
</evidence>
<dbReference type="InterPro" id="IPR036318">
    <property type="entry name" value="FAD-bd_PCMH-like_sf"/>
</dbReference>
<organism evidence="18 19">
    <name type="scientific">Candidatus Kaiserbacteria bacterium RIFCSPHIGHO2_02_FULL_50_50</name>
    <dbReference type="NCBI Taxonomy" id="1798492"/>
    <lineage>
        <taxon>Bacteria</taxon>
        <taxon>Candidatus Kaiseribacteriota</taxon>
    </lineage>
</organism>
<dbReference type="Proteomes" id="UP000178794">
    <property type="component" value="Unassembled WGS sequence"/>
</dbReference>
<dbReference type="HAMAP" id="MF_00037">
    <property type="entry name" value="MurB"/>
    <property type="match status" value="1"/>
</dbReference>
<dbReference type="SUPFAM" id="SSF56194">
    <property type="entry name" value="Uridine diphospho-N-Acetylenolpyruvylglucosamine reductase, MurB, C-terminal domain"/>
    <property type="match status" value="1"/>
</dbReference>
<dbReference type="Gene3D" id="3.30.43.10">
    <property type="entry name" value="Uridine Diphospho-n-acetylenolpyruvylglucosamine Reductase, domain 2"/>
    <property type="match status" value="1"/>
</dbReference>